<dbReference type="InterPro" id="IPR054508">
    <property type="entry name" value="PIR1-like_C"/>
</dbReference>
<evidence type="ECO:0000259" key="8">
    <source>
        <dbReference type="Pfam" id="PF22799"/>
    </source>
</evidence>
<keyword evidence="5" id="KW-0677">Repeat</keyword>
<evidence type="ECO:0000256" key="2">
    <source>
        <dbReference type="ARBA" id="ARBA00022512"/>
    </source>
</evidence>
<comment type="similarity">
    <text evidence="6">Belongs to the PIR protein family.</text>
</comment>
<gene>
    <name evidence="9" type="ORF">LTR36_010727</name>
</gene>
<feature type="signal peptide" evidence="7">
    <location>
        <begin position="1"/>
        <end position="16"/>
    </location>
</feature>
<evidence type="ECO:0000256" key="4">
    <source>
        <dbReference type="ARBA" id="ARBA00022729"/>
    </source>
</evidence>
<feature type="domain" description="Cell wall mannoprotein PIR1-like C-terminal" evidence="8">
    <location>
        <begin position="73"/>
        <end position="146"/>
    </location>
</feature>
<keyword evidence="10" id="KW-1185">Reference proteome</keyword>
<keyword evidence="2" id="KW-0134">Cell wall</keyword>
<dbReference type="Proteomes" id="UP001324427">
    <property type="component" value="Unassembled WGS sequence"/>
</dbReference>
<dbReference type="InterPro" id="IPR051153">
    <property type="entry name" value="Yeast_CWMannoprotein_PIR"/>
</dbReference>
<name>A0AAV9JRJ1_9PEZI</name>
<evidence type="ECO:0000256" key="5">
    <source>
        <dbReference type="ARBA" id="ARBA00022737"/>
    </source>
</evidence>
<proteinExistence type="inferred from homology"/>
<dbReference type="PROSITE" id="PS00929">
    <property type="entry name" value="PIR_REPEAT_1"/>
    <property type="match status" value="2"/>
</dbReference>
<comment type="subcellular location">
    <subcellularLocation>
        <location evidence="1">Secreted</location>
        <location evidence="1">Cell wall</location>
    </subcellularLocation>
</comment>
<dbReference type="EMBL" id="JAVFHQ010000009">
    <property type="protein sequence ID" value="KAK4548007.1"/>
    <property type="molecule type" value="Genomic_DNA"/>
</dbReference>
<dbReference type="GO" id="GO:0031505">
    <property type="term" value="P:fungal-type cell wall organization"/>
    <property type="evidence" value="ECO:0007669"/>
    <property type="project" value="UniProtKB-ARBA"/>
</dbReference>
<evidence type="ECO:0000313" key="9">
    <source>
        <dbReference type="EMBL" id="KAK4548007.1"/>
    </source>
</evidence>
<evidence type="ECO:0000256" key="6">
    <source>
        <dbReference type="ARBA" id="ARBA00038219"/>
    </source>
</evidence>
<evidence type="ECO:0000256" key="1">
    <source>
        <dbReference type="ARBA" id="ARBA00004191"/>
    </source>
</evidence>
<dbReference type="PROSITE" id="PS50256">
    <property type="entry name" value="PIR_REPEAT_2"/>
    <property type="match status" value="5"/>
</dbReference>
<dbReference type="GO" id="GO:0009277">
    <property type="term" value="C:fungal-type cell wall"/>
    <property type="evidence" value="ECO:0007669"/>
    <property type="project" value="TreeGrafter"/>
</dbReference>
<reference evidence="9 10" key="1">
    <citation type="submission" date="2021-11" db="EMBL/GenBank/DDBJ databases">
        <title>Black yeast isolated from Biological Soil Crust.</title>
        <authorList>
            <person name="Kurbessoian T."/>
        </authorList>
    </citation>
    <scope>NUCLEOTIDE SEQUENCE [LARGE SCALE GENOMIC DNA]</scope>
    <source>
        <strain evidence="9 10">CCFEE 5522</strain>
    </source>
</reference>
<organism evidence="9 10">
    <name type="scientific">Oleoguttula mirabilis</name>
    <dbReference type="NCBI Taxonomy" id="1507867"/>
    <lineage>
        <taxon>Eukaryota</taxon>
        <taxon>Fungi</taxon>
        <taxon>Dikarya</taxon>
        <taxon>Ascomycota</taxon>
        <taxon>Pezizomycotina</taxon>
        <taxon>Dothideomycetes</taxon>
        <taxon>Dothideomycetidae</taxon>
        <taxon>Mycosphaerellales</taxon>
        <taxon>Teratosphaeriaceae</taxon>
        <taxon>Oleoguttula</taxon>
    </lineage>
</organism>
<feature type="chain" id="PRO_5043586478" description="Cell wall mannoprotein PIR1-like C-terminal domain-containing protein" evidence="7">
    <location>
        <begin position="17"/>
        <end position="320"/>
    </location>
</feature>
<keyword evidence="3" id="KW-0964">Secreted</keyword>
<accession>A0AAV9JRJ1</accession>
<sequence>MRYSFASLALAALAAANPMPQGVTSAIAPSSSDPAGCSSSYSGKFEIQVVNVTGSSKREVQKRTALVLSLADGVLTDAESRTGYIASNYQFQFDGPPQTGAIYTAGWSVCTNGSLALGDSSIFYQCLSGTFYNLYDESTGAQCSEVYIDVISTGSSSSAAVSQTADGQVTGSAVASQQTDGQVTAASAAAVTQISDGQVQAVSTSSTAAAVSQISDGQVQATTAAASAAAVSQISDGQVQATTAAPVTQISDGQIQASATTTGAAVSQISDGQIQASGGSNTTVASATASAVAYTGAAMPTAIRGELFGIAAGVLAIAML</sequence>
<protein>
    <recommendedName>
        <fullName evidence="8">Cell wall mannoprotein PIR1-like C-terminal domain-containing protein</fullName>
    </recommendedName>
</protein>
<dbReference type="PANTHER" id="PTHR47254:SF1">
    <property type="entry name" value="CELL WALL MANNOPROTEIN CIS3-RELATED"/>
    <property type="match status" value="1"/>
</dbReference>
<dbReference type="Pfam" id="PF00399">
    <property type="entry name" value="PIR"/>
    <property type="match status" value="4"/>
</dbReference>
<evidence type="ECO:0000256" key="7">
    <source>
        <dbReference type="SAM" id="SignalP"/>
    </source>
</evidence>
<dbReference type="AlphaFoldDB" id="A0AAV9JRJ1"/>
<evidence type="ECO:0000313" key="10">
    <source>
        <dbReference type="Proteomes" id="UP001324427"/>
    </source>
</evidence>
<keyword evidence="4 7" id="KW-0732">Signal</keyword>
<dbReference type="Pfam" id="PF22799">
    <property type="entry name" value="PIR1-like_C"/>
    <property type="match status" value="1"/>
</dbReference>
<dbReference type="InterPro" id="IPR000420">
    <property type="entry name" value="Yeast_PIR_rpt"/>
</dbReference>
<dbReference type="PANTHER" id="PTHR47254">
    <property type="entry name" value="CELL WALL MANNOPROTEIN CIS3-RELATED"/>
    <property type="match status" value="1"/>
</dbReference>
<evidence type="ECO:0000256" key="3">
    <source>
        <dbReference type="ARBA" id="ARBA00022525"/>
    </source>
</evidence>
<dbReference type="GO" id="GO:0005199">
    <property type="term" value="F:structural constituent of cell wall"/>
    <property type="evidence" value="ECO:0007669"/>
    <property type="project" value="InterPro"/>
</dbReference>
<comment type="caution">
    <text evidence="9">The sequence shown here is derived from an EMBL/GenBank/DDBJ whole genome shotgun (WGS) entry which is preliminary data.</text>
</comment>